<dbReference type="InterPro" id="IPR017736">
    <property type="entry name" value="Glyco_hydro_1_beta-glucosidase"/>
</dbReference>
<dbReference type="GO" id="GO:0008422">
    <property type="term" value="F:beta-glucosidase activity"/>
    <property type="evidence" value="ECO:0007669"/>
    <property type="project" value="UniProtKB-EC"/>
</dbReference>
<organism evidence="11">
    <name type="scientific">metagenomes</name>
    <dbReference type="NCBI Taxonomy" id="408169"/>
    <lineage>
        <taxon>unclassified sequences</taxon>
    </lineage>
</organism>
<keyword evidence="7" id="KW-0326">Glycosidase</keyword>
<dbReference type="PRINTS" id="PR00131">
    <property type="entry name" value="GLHYDRLASE1"/>
</dbReference>
<proteinExistence type="evidence at protein level"/>
<dbReference type="PANTHER" id="PTHR10353">
    <property type="entry name" value="GLYCOSYL HYDROLASE"/>
    <property type="match status" value="1"/>
</dbReference>
<name>A0ABF7PQ43_9ZZZZ</name>
<dbReference type="PANTHER" id="PTHR10353:SF36">
    <property type="entry name" value="LP05116P"/>
    <property type="match status" value="1"/>
</dbReference>
<dbReference type="GO" id="GO:0030245">
    <property type="term" value="P:cellulose catabolic process"/>
    <property type="evidence" value="ECO:0007669"/>
    <property type="project" value="UniProtKB-KW"/>
</dbReference>
<sequence>MAGERFPADFVWGAATAAYQIEGAVREDGRGVSIWDTFSHTPGKIADGTTGDVACDSYHRYGEDIGLLNALGMNAYRFSIAWPRIVPLGAGPINQAGLDHYSRMVDALLGAGLQPFVTLYHWDLPQPLEDRLGWGSRATATVFAEYADIVVRQLGDRVTHWATLNEPWCSAMLGYYLGVHAPGHTDLKRGLEASHNLLLGHGLAVQAMRAAAPQPLQIGIVLNLTPTYPASDSPEDVAAARRFDGFVNRWFLDPLAGRGYPQDMLDYYGAAAPQANPEDLTQIAAPLDWLGVNYYERMRAVDAPDASLPQAQRLDDPDLPHTADREVYPEGLYDILLRLHNDYPFRPLYITQNGCALHDEIAEDGGIHDGQRQAFFEAHLAQLQRALAAGVPLKGYFAWSLLDNFEWAMGLSMRYGICYTNFETLERRIKDSGYWLRDFIAGQRG</sequence>
<dbReference type="EC" id="3.2.1.21" evidence="3"/>
<dbReference type="PDB" id="8WNA">
    <property type="method" value="X-ray"/>
    <property type="resolution" value="1.16 A"/>
    <property type="chains" value="A=1-445"/>
</dbReference>
<keyword evidence="4" id="KW-0378">Hydrolase</keyword>
<evidence type="ECO:0000256" key="8">
    <source>
        <dbReference type="ARBA" id="ARBA00023326"/>
    </source>
</evidence>
<dbReference type="InterPro" id="IPR017853">
    <property type="entry name" value="GH"/>
</dbReference>
<evidence type="ECO:0000256" key="1">
    <source>
        <dbReference type="ARBA" id="ARBA00000448"/>
    </source>
</evidence>
<comment type="similarity">
    <text evidence="2">Belongs to the glycosyl hydrolase 1 family.</text>
</comment>
<evidence type="ECO:0000256" key="6">
    <source>
        <dbReference type="ARBA" id="ARBA00023277"/>
    </source>
</evidence>
<evidence type="ECO:0000313" key="10">
    <source>
        <dbReference type="PDB" id="8WN6"/>
    </source>
</evidence>
<dbReference type="FunFam" id="3.20.20.80:FF:000004">
    <property type="entry name" value="Beta-glucosidase 6-phospho-beta-glucosidase"/>
    <property type="match status" value="1"/>
</dbReference>
<dbReference type="SUPFAM" id="SSF51445">
    <property type="entry name" value="(Trans)glycosidases"/>
    <property type="match status" value="1"/>
</dbReference>
<dbReference type="InterPro" id="IPR001360">
    <property type="entry name" value="Glyco_hydro_1"/>
</dbReference>
<reference evidence="9 10" key="1">
    <citation type="submission" date="2023-10" db="PDB data bank">
        <title>Structural Basis for Specific Hydrolysis and Synthesis of beta-1-2-glucosidiclinkage by Glucose-tolerant beta-glucosidase Td2F2.</title>
        <authorList>
            <person name="Lin C.C."/>
            <person name="Lu T.J."/>
            <person name="Fushinobu S."/>
        </authorList>
    </citation>
    <scope>X-RAY CRYSTALLOGRAPHY (1.16 ANGSTROMS)</scope>
</reference>
<dbReference type="AlphaFoldDB" id="A0ABF7PQ43"/>
<comment type="catalytic activity">
    <reaction evidence="1">
        <text>Hydrolysis of terminal, non-reducing beta-D-glucosyl residues with release of beta-D-glucose.</text>
        <dbReference type="EC" id="3.2.1.21"/>
    </reaction>
</comment>
<evidence type="ECO:0000256" key="3">
    <source>
        <dbReference type="ARBA" id="ARBA00012744"/>
    </source>
</evidence>
<keyword evidence="8" id="KW-0624">Polysaccharide degradation</keyword>
<accession>A0ABF7PQ43</accession>
<dbReference type="PROSITE" id="PS00653">
    <property type="entry name" value="GLYCOSYL_HYDROL_F1_2"/>
    <property type="match status" value="1"/>
</dbReference>
<evidence type="ECO:0000313" key="9">
    <source>
        <dbReference type="PDB" id="8WN5"/>
    </source>
</evidence>
<keyword evidence="5" id="KW-0136">Cellulose degradation</keyword>
<evidence type="ECO:0000313" key="11">
    <source>
        <dbReference type="PDB" id="8WNA"/>
    </source>
</evidence>
<evidence type="ECO:0000256" key="5">
    <source>
        <dbReference type="ARBA" id="ARBA00023001"/>
    </source>
</evidence>
<dbReference type="PDB" id="8WN5">
    <property type="method" value="X-ray"/>
    <property type="resolution" value="1.50 A"/>
    <property type="chains" value="A=1-445"/>
</dbReference>
<protein>
    <recommendedName>
        <fullName evidence="3">beta-glucosidase</fullName>
        <ecNumber evidence="3">3.2.1.21</ecNumber>
    </recommendedName>
</protein>
<dbReference type="Pfam" id="PF00232">
    <property type="entry name" value="Glyco_hydro_1"/>
    <property type="match status" value="1"/>
</dbReference>
<evidence type="ECO:0000256" key="7">
    <source>
        <dbReference type="ARBA" id="ARBA00023295"/>
    </source>
</evidence>
<evidence type="ECO:0000256" key="4">
    <source>
        <dbReference type="ARBA" id="ARBA00022801"/>
    </source>
</evidence>
<keyword evidence="6" id="KW-0119">Carbohydrate metabolism</keyword>
<dbReference type="InterPro" id="IPR033132">
    <property type="entry name" value="GH_1_N_CS"/>
</dbReference>
<dbReference type="PDB" id="8WN6">
    <property type="method" value="X-ray"/>
    <property type="resolution" value="1.64 A"/>
    <property type="chains" value="A=1-445"/>
</dbReference>
<evidence type="ECO:0000256" key="2">
    <source>
        <dbReference type="ARBA" id="ARBA00010838"/>
    </source>
</evidence>
<keyword evidence="9 10" id="KW-0002">3D-structure</keyword>
<dbReference type="NCBIfam" id="TIGR03356">
    <property type="entry name" value="BGL"/>
    <property type="match status" value="1"/>
</dbReference>
<dbReference type="Gene3D" id="3.20.20.80">
    <property type="entry name" value="Glycosidases"/>
    <property type="match status" value="1"/>
</dbReference>